<comment type="similarity">
    <text evidence="2">Belongs to the SLC43A transporter (TC 2.A.1.44) family.</text>
</comment>
<dbReference type="OrthoDB" id="330047at2759"/>
<name>A0A812MV99_9DINO</name>
<keyword evidence="4 8" id="KW-0812">Transmembrane</keyword>
<dbReference type="GO" id="GO:0006865">
    <property type="term" value="P:amino acid transport"/>
    <property type="evidence" value="ECO:0007669"/>
    <property type="project" value="UniProtKB-KW"/>
</dbReference>
<feature type="transmembrane region" description="Helical" evidence="8">
    <location>
        <begin position="305"/>
        <end position="324"/>
    </location>
</feature>
<keyword evidence="7 8" id="KW-0472">Membrane</keyword>
<dbReference type="SUPFAM" id="SSF103473">
    <property type="entry name" value="MFS general substrate transporter"/>
    <property type="match status" value="1"/>
</dbReference>
<dbReference type="InterPro" id="IPR052599">
    <property type="entry name" value="SLC43A_AATransporter"/>
</dbReference>
<organism evidence="9 10">
    <name type="scientific">Symbiodinium natans</name>
    <dbReference type="NCBI Taxonomy" id="878477"/>
    <lineage>
        <taxon>Eukaryota</taxon>
        <taxon>Sar</taxon>
        <taxon>Alveolata</taxon>
        <taxon>Dinophyceae</taxon>
        <taxon>Suessiales</taxon>
        <taxon>Symbiodiniaceae</taxon>
        <taxon>Symbiodinium</taxon>
    </lineage>
</organism>
<evidence type="ECO:0000256" key="4">
    <source>
        <dbReference type="ARBA" id="ARBA00022692"/>
    </source>
</evidence>
<keyword evidence="6 8" id="KW-1133">Transmembrane helix</keyword>
<feature type="transmembrane region" description="Helical" evidence="8">
    <location>
        <begin position="137"/>
        <end position="160"/>
    </location>
</feature>
<evidence type="ECO:0000256" key="5">
    <source>
        <dbReference type="ARBA" id="ARBA00022970"/>
    </source>
</evidence>
<feature type="transmembrane region" description="Helical" evidence="8">
    <location>
        <begin position="201"/>
        <end position="227"/>
    </location>
</feature>
<keyword evidence="10" id="KW-1185">Reference proteome</keyword>
<comment type="subcellular location">
    <subcellularLocation>
        <location evidence="1">Membrane</location>
        <topology evidence="1">Multi-pass membrane protein</topology>
    </subcellularLocation>
</comment>
<protein>
    <submittedName>
        <fullName evidence="9">SLC43A1 protein</fullName>
    </submittedName>
</protein>
<evidence type="ECO:0000256" key="7">
    <source>
        <dbReference type="ARBA" id="ARBA00023136"/>
    </source>
</evidence>
<dbReference type="Proteomes" id="UP000604046">
    <property type="component" value="Unassembled WGS sequence"/>
</dbReference>
<reference evidence="9" key="1">
    <citation type="submission" date="2021-02" db="EMBL/GenBank/DDBJ databases">
        <authorList>
            <person name="Dougan E. K."/>
            <person name="Rhodes N."/>
            <person name="Thang M."/>
            <person name="Chan C."/>
        </authorList>
    </citation>
    <scope>NUCLEOTIDE SEQUENCE</scope>
</reference>
<accession>A0A812MV99</accession>
<evidence type="ECO:0000256" key="3">
    <source>
        <dbReference type="ARBA" id="ARBA00022448"/>
    </source>
</evidence>
<proteinExistence type="inferred from homology"/>
<evidence type="ECO:0000256" key="8">
    <source>
        <dbReference type="SAM" id="Phobius"/>
    </source>
</evidence>
<gene>
    <name evidence="9" type="primary">SLC43A1</name>
    <name evidence="9" type="ORF">SNAT2548_LOCUS13918</name>
</gene>
<feature type="transmembrane region" description="Helical" evidence="8">
    <location>
        <begin position="360"/>
        <end position="381"/>
    </location>
</feature>
<dbReference type="PANTHER" id="PTHR20772:SF2">
    <property type="entry name" value="PROTEIN FMP42"/>
    <property type="match status" value="1"/>
</dbReference>
<dbReference type="PANTHER" id="PTHR20772">
    <property type="entry name" value="PROTEIN FMP42"/>
    <property type="match status" value="1"/>
</dbReference>
<feature type="transmembrane region" description="Helical" evidence="8">
    <location>
        <begin position="424"/>
        <end position="444"/>
    </location>
</feature>
<evidence type="ECO:0000256" key="2">
    <source>
        <dbReference type="ARBA" id="ARBA00006595"/>
    </source>
</evidence>
<dbReference type="GO" id="GO:0016020">
    <property type="term" value="C:membrane"/>
    <property type="evidence" value="ECO:0007669"/>
    <property type="project" value="UniProtKB-SubCell"/>
</dbReference>
<dbReference type="AlphaFoldDB" id="A0A812MV99"/>
<feature type="transmembrane region" description="Helical" evidence="8">
    <location>
        <begin position="393"/>
        <end position="412"/>
    </location>
</feature>
<feature type="transmembrane region" description="Helical" evidence="8">
    <location>
        <begin position="331"/>
        <end position="354"/>
    </location>
</feature>
<evidence type="ECO:0000313" key="9">
    <source>
        <dbReference type="EMBL" id="CAE7264359.1"/>
    </source>
</evidence>
<keyword evidence="5" id="KW-0029">Amino-acid transport</keyword>
<evidence type="ECO:0000313" key="10">
    <source>
        <dbReference type="Proteomes" id="UP000604046"/>
    </source>
</evidence>
<keyword evidence="3" id="KW-0813">Transport</keyword>
<feature type="transmembrane region" description="Helical" evidence="8">
    <location>
        <begin position="106"/>
        <end position="125"/>
    </location>
</feature>
<evidence type="ECO:0000256" key="6">
    <source>
        <dbReference type="ARBA" id="ARBA00022989"/>
    </source>
</evidence>
<feature type="transmembrane region" description="Helical" evidence="8">
    <location>
        <begin position="26"/>
        <end position="48"/>
    </location>
</feature>
<dbReference type="InterPro" id="IPR036259">
    <property type="entry name" value="MFS_trans_sf"/>
</dbReference>
<dbReference type="EMBL" id="CAJNDS010001546">
    <property type="protein sequence ID" value="CAE7264359.1"/>
    <property type="molecule type" value="Genomic_DNA"/>
</dbReference>
<comment type="caution">
    <text evidence="9">The sequence shown here is derived from an EMBL/GenBank/DDBJ whole genome shotgun (WGS) entry which is preliminary data.</text>
</comment>
<sequence>MSAVADALDAKVVPGLREWVTLASGFGWTVILGSLVTFFFTFFFYGWASLQALLEADGVYLAVCAPEEPLCAERTSRMILLYTVDNLVTVVNSAVMAMAVDRVGPAVLALLGGLLQAAALFLMALSKGSTSTPFDGFLAAFILSGIGGSTLMVQSMRLAFAIQPRFFATIMTAMNCLVDSSAVTPLGLYRLYLLGMSRFSIFAGYGIACLVLSVSLAFCWCGSPLQILKALNAEELKSAELSATKEGNGSSRPRLHGLPVREQVWSLEFAFAGMFLSTQLFRSNAYLGICKDLLQSLGDVETNNLYTQILSALLPASALLLPVFDLCMSRGGFVFTFGVVLSLGAIWGVVVLIPSLQLQLLAFLAFTNYRALLFGVFFTFLGHSFGNRTFGRISCLCYMLSAGLSWLIWPLSNVSKQLGGDLTFMNGFLLLLGLLPIWMVILLARHLRRFPTGDLRAKPDNKKVEWEEEGTVFDSVLVGASREVTARPLRSLWRRCFGYLA</sequence>
<evidence type="ECO:0000256" key="1">
    <source>
        <dbReference type="ARBA" id="ARBA00004141"/>
    </source>
</evidence>